<protein>
    <recommendedName>
        <fullName evidence="10">Glycerol-3-phosphate acyltransferase</fullName>
    </recommendedName>
    <alternativeName>
        <fullName evidence="10">Acyl-PO4 G3P acyltransferase</fullName>
    </alternativeName>
    <alternativeName>
        <fullName evidence="10">Acyl-phosphate--glycerol-3-phosphate acyltransferase</fullName>
    </alternativeName>
    <alternativeName>
        <fullName evidence="10">G3P acyltransferase</fullName>
        <shortName evidence="10">GPAT</shortName>
        <ecNumber evidence="10">2.3.1.275</ecNumber>
    </alternativeName>
    <alternativeName>
        <fullName evidence="10">Lysophosphatidic acid synthase</fullName>
        <shortName evidence="10">LPA synthase</shortName>
    </alternativeName>
</protein>
<evidence type="ECO:0000256" key="6">
    <source>
        <dbReference type="ARBA" id="ARBA00023098"/>
    </source>
</evidence>
<name>A0A933W1Q5_UNCEI</name>
<keyword evidence="11" id="KW-0012">Acyltransferase</keyword>
<gene>
    <name evidence="10 11" type="primary">plsY</name>
    <name evidence="11" type="ORF">HZA61_07425</name>
</gene>
<keyword evidence="2 10" id="KW-0444">Lipid biosynthesis</keyword>
<evidence type="ECO:0000256" key="2">
    <source>
        <dbReference type="ARBA" id="ARBA00022516"/>
    </source>
</evidence>
<evidence type="ECO:0000256" key="7">
    <source>
        <dbReference type="ARBA" id="ARBA00023136"/>
    </source>
</evidence>
<proteinExistence type="inferred from homology"/>
<comment type="caution">
    <text evidence="11">The sequence shown here is derived from an EMBL/GenBank/DDBJ whole genome shotgun (WGS) entry which is preliminary data.</text>
</comment>
<feature type="transmembrane region" description="Helical" evidence="10">
    <location>
        <begin position="117"/>
        <end position="141"/>
    </location>
</feature>
<comment type="subunit">
    <text evidence="10">Probably interacts with PlsX.</text>
</comment>
<evidence type="ECO:0000256" key="1">
    <source>
        <dbReference type="ARBA" id="ARBA00022475"/>
    </source>
</evidence>
<keyword evidence="1 10" id="KW-1003">Cell membrane</keyword>
<evidence type="ECO:0000256" key="9">
    <source>
        <dbReference type="ARBA" id="ARBA00023264"/>
    </source>
</evidence>
<evidence type="ECO:0000313" key="12">
    <source>
        <dbReference type="Proteomes" id="UP000696931"/>
    </source>
</evidence>
<keyword evidence="9 10" id="KW-1208">Phospholipid metabolism</keyword>
<dbReference type="PANTHER" id="PTHR30309">
    <property type="entry name" value="INNER MEMBRANE PROTEIN YGIH"/>
    <property type="match status" value="1"/>
</dbReference>
<comment type="function">
    <text evidence="10">Catalyzes the transfer of an acyl group from acyl-phosphate (acyl-PO(4)) to glycerol-3-phosphate (G3P) to form lysophosphatidic acid (LPA). This enzyme utilizes acyl-phosphate as fatty acyl donor, but not acyl-CoA or acyl-ACP.</text>
</comment>
<dbReference type="NCBIfam" id="TIGR00023">
    <property type="entry name" value="glycerol-3-phosphate 1-O-acyltransferase PlsY"/>
    <property type="match status" value="1"/>
</dbReference>
<keyword evidence="7 10" id="KW-0472">Membrane</keyword>
<dbReference type="GO" id="GO:0005886">
    <property type="term" value="C:plasma membrane"/>
    <property type="evidence" value="ECO:0007669"/>
    <property type="project" value="UniProtKB-SubCell"/>
</dbReference>
<keyword evidence="5 10" id="KW-1133">Transmembrane helix</keyword>
<comment type="subcellular location">
    <subcellularLocation>
        <location evidence="10">Cell membrane</location>
        <topology evidence="10">Multi-pass membrane protein</topology>
    </subcellularLocation>
</comment>
<keyword evidence="8 10" id="KW-0594">Phospholipid biosynthesis</keyword>
<evidence type="ECO:0000256" key="8">
    <source>
        <dbReference type="ARBA" id="ARBA00023209"/>
    </source>
</evidence>
<dbReference type="InterPro" id="IPR003811">
    <property type="entry name" value="G3P_acylTferase_PlsY"/>
</dbReference>
<sequence>MPAMIALVAALAAGYVSGSLPWGLWLGKWFKGVDVRTMGSGNLGATNVYRSLGPGIGVATLLLDIAKGAVPVFLVPAAPFAAAFPGGPEWCKVAVAFAAVAGHVWTFLAGFKGGKGVATTVGVLLALSPPSFGVFLAVFLVTLLATRFVSLGSMLGAVAFTIALWKFSPGGWSNPSVMLGALLAVVVIVRHKDNIARLLQGKENRFAFRRAKS</sequence>
<evidence type="ECO:0000313" key="11">
    <source>
        <dbReference type="EMBL" id="MBI5169300.1"/>
    </source>
</evidence>
<dbReference type="EC" id="2.3.1.275" evidence="10"/>
<evidence type="ECO:0000256" key="10">
    <source>
        <dbReference type="HAMAP-Rule" id="MF_01043"/>
    </source>
</evidence>
<keyword evidence="3 10" id="KW-0808">Transferase</keyword>
<comment type="catalytic activity">
    <reaction evidence="10">
        <text>an acyl phosphate + sn-glycerol 3-phosphate = a 1-acyl-sn-glycero-3-phosphate + phosphate</text>
        <dbReference type="Rhea" id="RHEA:34075"/>
        <dbReference type="ChEBI" id="CHEBI:43474"/>
        <dbReference type="ChEBI" id="CHEBI:57597"/>
        <dbReference type="ChEBI" id="CHEBI:57970"/>
        <dbReference type="ChEBI" id="CHEBI:59918"/>
        <dbReference type="EC" id="2.3.1.275"/>
    </reaction>
</comment>
<feature type="transmembrane region" description="Helical" evidence="10">
    <location>
        <begin position="90"/>
        <end position="111"/>
    </location>
</feature>
<dbReference type="AlphaFoldDB" id="A0A933W1Q5"/>
<dbReference type="SMART" id="SM01207">
    <property type="entry name" value="G3P_acyltransf"/>
    <property type="match status" value="1"/>
</dbReference>
<evidence type="ECO:0000256" key="3">
    <source>
        <dbReference type="ARBA" id="ARBA00022679"/>
    </source>
</evidence>
<dbReference type="GO" id="GO:0008654">
    <property type="term" value="P:phospholipid biosynthetic process"/>
    <property type="evidence" value="ECO:0007669"/>
    <property type="project" value="UniProtKB-UniRule"/>
</dbReference>
<evidence type="ECO:0000256" key="5">
    <source>
        <dbReference type="ARBA" id="ARBA00022989"/>
    </source>
</evidence>
<evidence type="ECO:0000256" key="4">
    <source>
        <dbReference type="ARBA" id="ARBA00022692"/>
    </source>
</evidence>
<dbReference type="EMBL" id="JACRIW010000048">
    <property type="protein sequence ID" value="MBI5169300.1"/>
    <property type="molecule type" value="Genomic_DNA"/>
</dbReference>
<accession>A0A933W1Q5</accession>
<organism evidence="11 12">
    <name type="scientific">Eiseniibacteriota bacterium</name>
    <dbReference type="NCBI Taxonomy" id="2212470"/>
    <lineage>
        <taxon>Bacteria</taxon>
        <taxon>Candidatus Eiseniibacteriota</taxon>
    </lineage>
</organism>
<dbReference type="GO" id="GO:0043772">
    <property type="term" value="F:acyl-phosphate glycerol-3-phosphate acyltransferase activity"/>
    <property type="evidence" value="ECO:0007669"/>
    <property type="project" value="UniProtKB-UniRule"/>
</dbReference>
<dbReference type="PANTHER" id="PTHR30309:SF0">
    <property type="entry name" value="GLYCEROL-3-PHOSPHATE ACYLTRANSFERASE-RELATED"/>
    <property type="match status" value="1"/>
</dbReference>
<feature type="transmembrane region" description="Helical" evidence="10">
    <location>
        <begin position="148"/>
        <end position="165"/>
    </location>
</feature>
<dbReference type="Proteomes" id="UP000696931">
    <property type="component" value="Unassembled WGS sequence"/>
</dbReference>
<dbReference type="HAMAP" id="MF_01043">
    <property type="entry name" value="PlsY"/>
    <property type="match status" value="1"/>
</dbReference>
<comment type="pathway">
    <text evidence="10">Lipid metabolism; phospholipid metabolism.</text>
</comment>
<comment type="similarity">
    <text evidence="10">Belongs to the PlsY family.</text>
</comment>
<reference evidence="11" key="1">
    <citation type="submission" date="2020-07" db="EMBL/GenBank/DDBJ databases">
        <title>Huge and variable diversity of episymbiotic CPR bacteria and DPANN archaea in groundwater ecosystems.</title>
        <authorList>
            <person name="He C.Y."/>
            <person name="Keren R."/>
            <person name="Whittaker M."/>
            <person name="Farag I.F."/>
            <person name="Doudna J."/>
            <person name="Cate J.H.D."/>
            <person name="Banfield J.F."/>
        </authorList>
    </citation>
    <scope>NUCLEOTIDE SEQUENCE</scope>
    <source>
        <strain evidence="11">NC_groundwater_1813_Pr3_B-0.1um_71_17</strain>
    </source>
</reference>
<keyword evidence="6 10" id="KW-0443">Lipid metabolism</keyword>
<keyword evidence="4 10" id="KW-0812">Transmembrane</keyword>
<dbReference type="Pfam" id="PF02660">
    <property type="entry name" value="G3P_acyltransf"/>
    <property type="match status" value="1"/>
</dbReference>
<feature type="transmembrane region" description="Helical" evidence="10">
    <location>
        <begin position="171"/>
        <end position="189"/>
    </location>
</feature>